<reference evidence="1 2" key="2">
    <citation type="journal article" date="2022" name="Mol. Ecol. Resour.">
        <title>The genomes of chicory, endive, great burdock and yacon provide insights into Asteraceae paleo-polyploidization history and plant inulin production.</title>
        <authorList>
            <person name="Fan W."/>
            <person name="Wang S."/>
            <person name="Wang H."/>
            <person name="Wang A."/>
            <person name="Jiang F."/>
            <person name="Liu H."/>
            <person name="Zhao H."/>
            <person name="Xu D."/>
            <person name="Zhang Y."/>
        </authorList>
    </citation>
    <scope>NUCLEOTIDE SEQUENCE [LARGE SCALE GENOMIC DNA]</scope>
    <source>
        <strain evidence="2">cv. Yunnan</strain>
        <tissue evidence="1">Leaves</tissue>
    </source>
</reference>
<dbReference type="Proteomes" id="UP001056120">
    <property type="component" value="Linkage Group LG20"/>
</dbReference>
<evidence type="ECO:0000313" key="1">
    <source>
        <dbReference type="EMBL" id="KAI3741323.1"/>
    </source>
</evidence>
<proteinExistence type="predicted"/>
<accession>A0ACB9D3Z1</accession>
<keyword evidence="2" id="KW-1185">Reference proteome</keyword>
<dbReference type="EMBL" id="CM042037">
    <property type="protein sequence ID" value="KAI3741323.1"/>
    <property type="molecule type" value="Genomic_DNA"/>
</dbReference>
<comment type="caution">
    <text evidence="1">The sequence shown here is derived from an EMBL/GenBank/DDBJ whole genome shotgun (WGS) entry which is preliminary data.</text>
</comment>
<sequence>MESDSCPDYMLKLELLISMSSGVNLETPYSLKQPEENLWRMRYHPQGLLLVPHGSEDGSVVLGANMPARAELLLGEEEKQMFHEVYDSILYLGIIEMLQIEMLQEAKVNFLGSLSRSNLVKLLGYCYEGKELLLVYEFMQRCSFENHLFGSKNPSLNVSHEIVSNIVLLGLQDLIEGVMIHVQI</sequence>
<evidence type="ECO:0000313" key="2">
    <source>
        <dbReference type="Proteomes" id="UP001056120"/>
    </source>
</evidence>
<organism evidence="1 2">
    <name type="scientific">Smallanthus sonchifolius</name>
    <dbReference type="NCBI Taxonomy" id="185202"/>
    <lineage>
        <taxon>Eukaryota</taxon>
        <taxon>Viridiplantae</taxon>
        <taxon>Streptophyta</taxon>
        <taxon>Embryophyta</taxon>
        <taxon>Tracheophyta</taxon>
        <taxon>Spermatophyta</taxon>
        <taxon>Magnoliopsida</taxon>
        <taxon>eudicotyledons</taxon>
        <taxon>Gunneridae</taxon>
        <taxon>Pentapetalae</taxon>
        <taxon>asterids</taxon>
        <taxon>campanulids</taxon>
        <taxon>Asterales</taxon>
        <taxon>Asteraceae</taxon>
        <taxon>Asteroideae</taxon>
        <taxon>Heliantheae alliance</taxon>
        <taxon>Millerieae</taxon>
        <taxon>Smallanthus</taxon>
    </lineage>
</organism>
<gene>
    <name evidence="1" type="ORF">L1987_58995</name>
</gene>
<protein>
    <submittedName>
        <fullName evidence="1">Uncharacterized protein</fullName>
    </submittedName>
</protein>
<reference evidence="2" key="1">
    <citation type="journal article" date="2022" name="Mol. Ecol. Resour.">
        <title>The genomes of chicory, endive, great burdock and yacon provide insights into Asteraceae palaeo-polyploidization history and plant inulin production.</title>
        <authorList>
            <person name="Fan W."/>
            <person name="Wang S."/>
            <person name="Wang H."/>
            <person name="Wang A."/>
            <person name="Jiang F."/>
            <person name="Liu H."/>
            <person name="Zhao H."/>
            <person name="Xu D."/>
            <person name="Zhang Y."/>
        </authorList>
    </citation>
    <scope>NUCLEOTIDE SEQUENCE [LARGE SCALE GENOMIC DNA]</scope>
    <source>
        <strain evidence="2">cv. Yunnan</strain>
    </source>
</reference>
<name>A0ACB9D3Z1_9ASTR</name>